<protein>
    <submittedName>
        <fullName evidence="1">Uncharacterized protein</fullName>
    </submittedName>
</protein>
<name>A0A0C9WIB4_9AGAR</name>
<dbReference type="OrthoDB" id="3057103at2759"/>
<dbReference type="AlphaFoldDB" id="A0A0C9WIB4"/>
<sequence length="137" mass="15167">MAGFGDGMNEDSVRIRREIHHKVRSPLLAPRIYSSVSGSVPLEFNVFLGGGVGALFDVPVPLPKQCEGSSASSGTSRDDGHIWHGWDYEDKMAIEETERFDDMSAVGFLDAEQTASKFIVTTDGEGRKRKGRERRKH</sequence>
<proteinExistence type="predicted"/>
<reference evidence="2" key="2">
    <citation type="submission" date="2015-01" db="EMBL/GenBank/DDBJ databases">
        <title>Evolutionary Origins and Diversification of the Mycorrhizal Mutualists.</title>
        <authorList>
            <consortium name="DOE Joint Genome Institute"/>
            <consortium name="Mycorrhizal Genomics Consortium"/>
            <person name="Kohler A."/>
            <person name="Kuo A."/>
            <person name="Nagy L.G."/>
            <person name="Floudas D."/>
            <person name="Copeland A."/>
            <person name="Barry K.W."/>
            <person name="Cichocki N."/>
            <person name="Veneault-Fourrey C."/>
            <person name="LaButti K."/>
            <person name="Lindquist E.A."/>
            <person name="Lipzen A."/>
            <person name="Lundell T."/>
            <person name="Morin E."/>
            <person name="Murat C."/>
            <person name="Riley R."/>
            <person name="Ohm R."/>
            <person name="Sun H."/>
            <person name="Tunlid A."/>
            <person name="Henrissat B."/>
            <person name="Grigoriev I.V."/>
            <person name="Hibbett D.S."/>
            <person name="Martin F."/>
        </authorList>
    </citation>
    <scope>NUCLEOTIDE SEQUENCE [LARGE SCALE GENOMIC DNA]</scope>
    <source>
        <strain evidence="2">LaAM-08-1</strain>
    </source>
</reference>
<organism evidence="1 2">
    <name type="scientific">Laccaria amethystina LaAM-08-1</name>
    <dbReference type="NCBI Taxonomy" id="1095629"/>
    <lineage>
        <taxon>Eukaryota</taxon>
        <taxon>Fungi</taxon>
        <taxon>Dikarya</taxon>
        <taxon>Basidiomycota</taxon>
        <taxon>Agaricomycotina</taxon>
        <taxon>Agaricomycetes</taxon>
        <taxon>Agaricomycetidae</taxon>
        <taxon>Agaricales</taxon>
        <taxon>Agaricineae</taxon>
        <taxon>Hydnangiaceae</taxon>
        <taxon>Laccaria</taxon>
    </lineage>
</organism>
<keyword evidence="2" id="KW-1185">Reference proteome</keyword>
<evidence type="ECO:0000313" key="2">
    <source>
        <dbReference type="Proteomes" id="UP000054477"/>
    </source>
</evidence>
<reference evidence="1 2" key="1">
    <citation type="submission" date="2014-04" db="EMBL/GenBank/DDBJ databases">
        <authorList>
            <consortium name="DOE Joint Genome Institute"/>
            <person name="Kuo A."/>
            <person name="Kohler A."/>
            <person name="Nagy L.G."/>
            <person name="Floudas D."/>
            <person name="Copeland A."/>
            <person name="Barry K.W."/>
            <person name="Cichocki N."/>
            <person name="Veneault-Fourrey C."/>
            <person name="LaButti K."/>
            <person name="Lindquist E.A."/>
            <person name="Lipzen A."/>
            <person name="Lundell T."/>
            <person name="Morin E."/>
            <person name="Murat C."/>
            <person name="Sun H."/>
            <person name="Tunlid A."/>
            <person name="Henrissat B."/>
            <person name="Grigoriev I.V."/>
            <person name="Hibbett D.S."/>
            <person name="Martin F."/>
            <person name="Nordberg H.P."/>
            <person name="Cantor M.N."/>
            <person name="Hua S.X."/>
        </authorList>
    </citation>
    <scope>NUCLEOTIDE SEQUENCE [LARGE SCALE GENOMIC DNA]</scope>
    <source>
        <strain evidence="1 2">LaAM-08-1</strain>
    </source>
</reference>
<gene>
    <name evidence="1" type="ORF">K443DRAFT_13453</name>
</gene>
<dbReference type="EMBL" id="KN838895">
    <property type="protein sequence ID" value="KIJ92649.1"/>
    <property type="molecule type" value="Genomic_DNA"/>
</dbReference>
<dbReference type="Proteomes" id="UP000054477">
    <property type="component" value="Unassembled WGS sequence"/>
</dbReference>
<accession>A0A0C9WIB4</accession>
<evidence type="ECO:0000313" key="1">
    <source>
        <dbReference type="EMBL" id="KIJ92649.1"/>
    </source>
</evidence>
<dbReference type="HOGENOM" id="CLU_1865431_0_0_1"/>